<feature type="domain" description="ABC transporter" evidence="3">
    <location>
        <begin position="9"/>
        <end position="60"/>
    </location>
</feature>
<dbReference type="SUPFAM" id="SSF52540">
    <property type="entry name" value="P-loop containing nucleoside triphosphate hydrolases"/>
    <property type="match status" value="1"/>
</dbReference>
<dbReference type="GO" id="GO:0005524">
    <property type="term" value="F:ATP binding"/>
    <property type="evidence" value="ECO:0007669"/>
    <property type="project" value="UniProtKB-KW"/>
</dbReference>
<comment type="caution">
    <text evidence="4">The sequence shown here is derived from an EMBL/GenBank/DDBJ whole genome shotgun (WGS) entry which is preliminary data.</text>
</comment>
<evidence type="ECO:0000256" key="1">
    <source>
        <dbReference type="ARBA" id="ARBA00005417"/>
    </source>
</evidence>
<dbReference type="InterPro" id="IPR003439">
    <property type="entry name" value="ABC_transporter-like_ATP-bd"/>
</dbReference>
<dbReference type="PANTHER" id="PTHR42734">
    <property type="entry name" value="METAL TRANSPORT SYSTEM ATP-BINDING PROTEIN TM_0124-RELATED"/>
    <property type="match status" value="1"/>
</dbReference>
<evidence type="ECO:0000256" key="2">
    <source>
        <dbReference type="ARBA" id="ARBA00022448"/>
    </source>
</evidence>
<dbReference type="Pfam" id="PF00005">
    <property type="entry name" value="ABC_tran"/>
    <property type="match status" value="1"/>
</dbReference>
<proteinExistence type="inferred from homology"/>
<keyword evidence="4" id="KW-0067">ATP-binding</keyword>
<dbReference type="PANTHER" id="PTHR42734:SF6">
    <property type="entry name" value="MOLYBDATE IMPORT ATP-BINDING PROTEIN MOLC"/>
    <property type="match status" value="1"/>
</dbReference>
<keyword evidence="4" id="KW-0547">Nucleotide-binding</keyword>
<dbReference type="InterPro" id="IPR050153">
    <property type="entry name" value="Metal_Ion_Import_ABC"/>
</dbReference>
<comment type="similarity">
    <text evidence="1">Belongs to the ABC transporter superfamily.</text>
</comment>
<accession>A0A644YSR0</accession>
<gene>
    <name evidence="4" type="ORF">SDC9_77902</name>
</gene>
<dbReference type="Gene3D" id="3.40.50.300">
    <property type="entry name" value="P-loop containing nucleotide triphosphate hydrolases"/>
    <property type="match status" value="1"/>
</dbReference>
<dbReference type="GO" id="GO:0016887">
    <property type="term" value="F:ATP hydrolysis activity"/>
    <property type="evidence" value="ECO:0007669"/>
    <property type="project" value="InterPro"/>
</dbReference>
<protein>
    <submittedName>
        <fullName evidence="4">Putative ABC transporter ATP-binding protein</fullName>
    </submittedName>
</protein>
<name>A0A644YSR0_9ZZZZ</name>
<dbReference type="EMBL" id="VSSQ01006046">
    <property type="protein sequence ID" value="MPM31347.1"/>
    <property type="molecule type" value="Genomic_DNA"/>
</dbReference>
<organism evidence="4">
    <name type="scientific">bioreactor metagenome</name>
    <dbReference type="NCBI Taxonomy" id="1076179"/>
    <lineage>
        <taxon>unclassified sequences</taxon>
        <taxon>metagenomes</taxon>
        <taxon>ecological metagenomes</taxon>
    </lineage>
</organism>
<sequence>MGNPTAEDAEIAYQALQEVGLASYADRSVTNLSGGEHQLLLLARAIAQQSSMLLLDEPTSALDPANRKKVISILSSLHQRGKTLVFTTHDANLAYALATHVAMLKQGSLLCFGKKEEVVNSEMLTTLYATPLTVCQLGTETLIY</sequence>
<evidence type="ECO:0000313" key="4">
    <source>
        <dbReference type="EMBL" id="MPM31347.1"/>
    </source>
</evidence>
<reference evidence="4" key="1">
    <citation type="submission" date="2019-08" db="EMBL/GenBank/DDBJ databases">
        <authorList>
            <person name="Kucharzyk K."/>
            <person name="Murdoch R.W."/>
            <person name="Higgins S."/>
            <person name="Loffler F."/>
        </authorList>
    </citation>
    <scope>NUCLEOTIDE SEQUENCE</scope>
</reference>
<dbReference type="AlphaFoldDB" id="A0A644YSR0"/>
<dbReference type="InterPro" id="IPR027417">
    <property type="entry name" value="P-loop_NTPase"/>
</dbReference>
<evidence type="ECO:0000259" key="3">
    <source>
        <dbReference type="Pfam" id="PF00005"/>
    </source>
</evidence>
<keyword evidence="2" id="KW-0813">Transport</keyword>